<organism evidence="5 6">
    <name type="scientific">Klenkia soli</name>
    <dbReference type="NCBI Taxonomy" id="1052260"/>
    <lineage>
        <taxon>Bacteria</taxon>
        <taxon>Bacillati</taxon>
        <taxon>Actinomycetota</taxon>
        <taxon>Actinomycetes</taxon>
        <taxon>Geodermatophilales</taxon>
        <taxon>Geodermatophilaceae</taxon>
        <taxon>Klenkia</taxon>
    </lineage>
</organism>
<accession>A0A1H0E086</accession>
<dbReference type="SUPFAM" id="SSF47413">
    <property type="entry name" value="lambda repressor-like DNA-binding domains"/>
    <property type="match status" value="1"/>
</dbReference>
<dbReference type="InterPro" id="IPR000843">
    <property type="entry name" value="HTH_LacI"/>
</dbReference>
<name>A0A1H0E086_9ACTN</name>
<dbReference type="GO" id="GO:0000976">
    <property type="term" value="F:transcription cis-regulatory region binding"/>
    <property type="evidence" value="ECO:0007669"/>
    <property type="project" value="TreeGrafter"/>
</dbReference>
<protein>
    <submittedName>
        <fullName evidence="5">Transcriptional regulator, LacI family</fullName>
    </submittedName>
</protein>
<dbReference type="PROSITE" id="PS00356">
    <property type="entry name" value="HTH_LACI_1"/>
    <property type="match status" value="1"/>
</dbReference>
<evidence type="ECO:0000313" key="6">
    <source>
        <dbReference type="Proteomes" id="UP000199088"/>
    </source>
</evidence>
<dbReference type="SUPFAM" id="SSF53822">
    <property type="entry name" value="Periplasmic binding protein-like I"/>
    <property type="match status" value="1"/>
</dbReference>
<feature type="domain" description="HTH lacI-type" evidence="4">
    <location>
        <begin position="6"/>
        <end position="65"/>
    </location>
</feature>
<dbReference type="RefSeq" id="WP_207500220.1">
    <property type="nucleotide sequence ID" value="NZ_FNIR01000002.1"/>
</dbReference>
<dbReference type="InterPro" id="IPR010982">
    <property type="entry name" value="Lambda_DNA-bd_dom_sf"/>
</dbReference>
<dbReference type="Pfam" id="PF00356">
    <property type="entry name" value="LacI"/>
    <property type="match status" value="1"/>
</dbReference>
<keyword evidence="2" id="KW-0238">DNA-binding</keyword>
<dbReference type="CDD" id="cd06288">
    <property type="entry name" value="PBP1_sucrose_transcription_regulator"/>
    <property type="match status" value="1"/>
</dbReference>
<dbReference type="PANTHER" id="PTHR30146:SF109">
    <property type="entry name" value="HTH-TYPE TRANSCRIPTIONAL REGULATOR GALS"/>
    <property type="match status" value="1"/>
</dbReference>
<dbReference type="Pfam" id="PF13377">
    <property type="entry name" value="Peripla_BP_3"/>
    <property type="match status" value="1"/>
</dbReference>
<dbReference type="PROSITE" id="PS50932">
    <property type="entry name" value="HTH_LACI_2"/>
    <property type="match status" value="1"/>
</dbReference>
<reference evidence="6" key="1">
    <citation type="submission" date="2016-10" db="EMBL/GenBank/DDBJ databases">
        <authorList>
            <person name="Varghese N."/>
            <person name="Submissions S."/>
        </authorList>
    </citation>
    <scope>NUCLEOTIDE SEQUENCE [LARGE SCALE GENOMIC DNA]</scope>
    <source>
        <strain evidence="6">DSM 45843</strain>
    </source>
</reference>
<evidence type="ECO:0000256" key="3">
    <source>
        <dbReference type="ARBA" id="ARBA00023163"/>
    </source>
</evidence>
<dbReference type="Proteomes" id="UP000199088">
    <property type="component" value="Unassembled WGS sequence"/>
</dbReference>
<evidence type="ECO:0000313" key="5">
    <source>
        <dbReference type="EMBL" id="SDN75748.1"/>
    </source>
</evidence>
<evidence type="ECO:0000256" key="2">
    <source>
        <dbReference type="ARBA" id="ARBA00023125"/>
    </source>
</evidence>
<dbReference type="PANTHER" id="PTHR30146">
    <property type="entry name" value="LACI-RELATED TRANSCRIPTIONAL REPRESSOR"/>
    <property type="match status" value="1"/>
</dbReference>
<dbReference type="STRING" id="1052260.SAMN05660199_00611"/>
<evidence type="ECO:0000259" key="4">
    <source>
        <dbReference type="PROSITE" id="PS50932"/>
    </source>
</evidence>
<dbReference type="Gene3D" id="3.40.50.2300">
    <property type="match status" value="2"/>
</dbReference>
<dbReference type="AlphaFoldDB" id="A0A1H0E086"/>
<dbReference type="GO" id="GO:0003700">
    <property type="term" value="F:DNA-binding transcription factor activity"/>
    <property type="evidence" value="ECO:0007669"/>
    <property type="project" value="TreeGrafter"/>
</dbReference>
<gene>
    <name evidence="5" type="ORF">SAMN05660199_00611</name>
</gene>
<dbReference type="CDD" id="cd01392">
    <property type="entry name" value="HTH_LacI"/>
    <property type="match status" value="1"/>
</dbReference>
<dbReference type="InterPro" id="IPR046335">
    <property type="entry name" value="LacI/GalR-like_sensor"/>
</dbReference>
<dbReference type="SMART" id="SM00354">
    <property type="entry name" value="HTH_LACI"/>
    <property type="match status" value="1"/>
</dbReference>
<proteinExistence type="predicted"/>
<keyword evidence="1" id="KW-0805">Transcription regulation</keyword>
<evidence type="ECO:0000256" key="1">
    <source>
        <dbReference type="ARBA" id="ARBA00023015"/>
    </source>
</evidence>
<keyword evidence="3" id="KW-0804">Transcription</keyword>
<dbReference type="InterPro" id="IPR028082">
    <property type="entry name" value="Peripla_BP_I"/>
</dbReference>
<keyword evidence="6" id="KW-1185">Reference proteome</keyword>
<dbReference type="Gene3D" id="1.10.260.40">
    <property type="entry name" value="lambda repressor-like DNA-binding domains"/>
    <property type="match status" value="1"/>
</dbReference>
<dbReference type="EMBL" id="FNIR01000002">
    <property type="protein sequence ID" value="SDN75748.1"/>
    <property type="molecule type" value="Genomic_DNA"/>
</dbReference>
<sequence length="335" mass="35348">MSAVPIRLTDVADAAGVSIATVSKALGSGQDISSATRARVRALAEEMGYRSASSTRRPRAGSTRTVGLLTSDSVGRFSTPVLLGAGDAVGAESMSVVLCDSRGDDIRKRHHLQTLLDHGIDGLIALGATTDDQPSLGDLGVPVVYAYGASTSPDDFSVVPDEDAGAVTAVEHLLALGRRRIAHVTGPDDFVATRRRATATERVLAEHDLALSGRSPLTGDWTEQWGRVAAEMVLRQDPDVDAIFCGNDNIARGVCDTLRDRGVRIPHDVAVVGYDNWEVITVAARPPLTSIDLNLEVVGQTAARALFEAINGSPQRGVQRLPCRLVLRESTLGGG</sequence>